<dbReference type="EMBL" id="AZIM01001816">
    <property type="protein sequence ID" value="ETE65692.1"/>
    <property type="molecule type" value="Genomic_DNA"/>
</dbReference>
<reference evidence="6 7" key="1">
    <citation type="journal article" date="2013" name="Proc. Natl. Acad. Sci. U.S.A.">
        <title>The king cobra genome reveals dynamic gene evolution and adaptation in the snake venom system.</title>
        <authorList>
            <person name="Vonk F.J."/>
            <person name="Casewell N.R."/>
            <person name="Henkel C.V."/>
            <person name="Heimberg A.M."/>
            <person name="Jansen H.J."/>
            <person name="McCleary R.J."/>
            <person name="Kerkkamp H.M."/>
            <person name="Vos R.A."/>
            <person name="Guerreiro I."/>
            <person name="Calvete J.J."/>
            <person name="Wuster W."/>
            <person name="Woods A.E."/>
            <person name="Logan J.M."/>
            <person name="Harrison R.A."/>
            <person name="Castoe T.A."/>
            <person name="de Koning A.P."/>
            <person name="Pollock D.D."/>
            <person name="Yandell M."/>
            <person name="Calderon D."/>
            <person name="Renjifo C."/>
            <person name="Currier R.B."/>
            <person name="Salgado D."/>
            <person name="Pla D."/>
            <person name="Sanz L."/>
            <person name="Hyder A.S."/>
            <person name="Ribeiro J.M."/>
            <person name="Arntzen J.W."/>
            <person name="van den Thillart G.E."/>
            <person name="Boetzer M."/>
            <person name="Pirovano W."/>
            <person name="Dirks R.P."/>
            <person name="Spaink H.P."/>
            <person name="Duboule D."/>
            <person name="McGlinn E."/>
            <person name="Kini R.M."/>
            <person name="Richardson M.K."/>
        </authorList>
    </citation>
    <scope>NUCLEOTIDE SEQUENCE</scope>
    <source>
        <tissue evidence="6">Blood</tissue>
    </source>
</reference>
<dbReference type="GO" id="GO:0005319">
    <property type="term" value="F:lipid transporter activity"/>
    <property type="evidence" value="ECO:0007669"/>
    <property type="project" value="InterPro"/>
</dbReference>
<evidence type="ECO:0000313" key="7">
    <source>
        <dbReference type="Proteomes" id="UP000018936"/>
    </source>
</evidence>
<dbReference type="InterPro" id="IPR050733">
    <property type="entry name" value="Vitellogenin/Apolipophorin"/>
</dbReference>
<dbReference type="Pfam" id="PF09175">
    <property type="entry name" value="Vit_b-sht_shell"/>
    <property type="match status" value="1"/>
</dbReference>
<organism evidence="6 7">
    <name type="scientific">Ophiophagus hannah</name>
    <name type="common">King cobra</name>
    <name type="synonym">Naja hannah</name>
    <dbReference type="NCBI Taxonomy" id="8665"/>
    <lineage>
        <taxon>Eukaryota</taxon>
        <taxon>Metazoa</taxon>
        <taxon>Chordata</taxon>
        <taxon>Craniata</taxon>
        <taxon>Vertebrata</taxon>
        <taxon>Euteleostomi</taxon>
        <taxon>Lepidosauria</taxon>
        <taxon>Squamata</taxon>
        <taxon>Bifurcata</taxon>
        <taxon>Unidentata</taxon>
        <taxon>Episquamata</taxon>
        <taxon>Toxicofera</taxon>
        <taxon>Serpentes</taxon>
        <taxon>Colubroidea</taxon>
        <taxon>Elapidae</taxon>
        <taxon>Elapinae</taxon>
        <taxon>Ophiophagus</taxon>
    </lineage>
</organism>
<evidence type="ECO:0000259" key="4">
    <source>
        <dbReference type="SMART" id="SM01169"/>
    </source>
</evidence>
<feature type="region of interest" description="Disordered" evidence="3">
    <location>
        <begin position="334"/>
        <end position="354"/>
    </location>
</feature>
<protein>
    <submittedName>
        <fullName evidence="6">Uncharacterized protein</fullName>
    </submittedName>
</protein>
<dbReference type="InterPro" id="IPR015255">
    <property type="entry name" value="Vitellinogen_open_b-sht"/>
</dbReference>
<evidence type="ECO:0000256" key="1">
    <source>
        <dbReference type="ARBA" id="ARBA00022761"/>
    </source>
</evidence>
<dbReference type="PANTHER" id="PTHR23345:SF15">
    <property type="entry name" value="VITELLOGENIN 1-RELATED"/>
    <property type="match status" value="1"/>
</dbReference>
<keyword evidence="2" id="KW-0325">Glycoprotein</keyword>
<evidence type="ECO:0000259" key="5">
    <source>
        <dbReference type="SMART" id="SM01170"/>
    </source>
</evidence>
<feature type="domain" description="Vitellinogen open beta-sheet" evidence="4">
    <location>
        <begin position="1"/>
        <end position="254"/>
    </location>
</feature>
<accession>V8NVW6</accession>
<keyword evidence="1" id="KW-0758">Storage protein</keyword>
<dbReference type="OrthoDB" id="5956066at2759"/>
<dbReference type="Gene3D" id="2.20.90.10">
    <property type="entry name" value="Vitellinogen, beta-sheet shell domain"/>
    <property type="match status" value="1"/>
</dbReference>
<dbReference type="InterPro" id="IPR015258">
    <property type="entry name" value="Vitellinogen_b-sht_shell"/>
</dbReference>
<dbReference type="PANTHER" id="PTHR23345">
    <property type="entry name" value="VITELLOGENIN-RELATED"/>
    <property type="match status" value="1"/>
</dbReference>
<feature type="domain" description="Vitellinogen beta-sheet shell" evidence="5">
    <location>
        <begin position="374"/>
        <end position="534"/>
    </location>
</feature>
<evidence type="ECO:0000256" key="3">
    <source>
        <dbReference type="SAM" id="MobiDB-lite"/>
    </source>
</evidence>
<dbReference type="SUPFAM" id="SSF56968">
    <property type="entry name" value="Lipovitellin-phosvitin complex, beta-sheet shell regions"/>
    <property type="match status" value="2"/>
</dbReference>
<dbReference type="AlphaFoldDB" id="V8NVW6"/>
<name>V8NVW6_OPHHA</name>
<dbReference type="Gene3D" id="2.20.80.10">
    <property type="entry name" value="Lipovitellin-phosvitin complex, chain A, domain 4"/>
    <property type="match status" value="1"/>
</dbReference>
<keyword evidence="7" id="KW-1185">Reference proteome</keyword>
<dbReference type="Pfam" id="PF09172">
    <property type="entry name" value="Vit_open_b-sht"/>
    <property type="match status" value="1"/>
</dbReference>
<sequence length="786" mass="88439">MSGDNRYPSTIHWKMYGTIFHNTIELLEITFHSQGVDKLLEESVSQSDQSATKQKIKDTQDKLPAYQELTVKELSFGMSVKLLGSNVMYAHSSEMNQRWKAEEFRPAMIKVWMTYLEIFLKMVNTQFSQYHIVDMGQVLPTAPGLPFQVTLNIGVGADVTWKAKSEIFQNDVTAAKIQAELDSKVRVHGQGSMSWEVKADSFANGIEISGDIHSDLALKMNLSLDIPQNRFKAEIDNLQEQPCTLISRHRAQAVVRCAGFEETAEILPQPVEIEEWEEEPGKGNIKILLDVNLDSAKLRMRRELVPENEEQQQLKGEQQEGKSKQFYEYSFRSLKKQKSQSDDPSDSDSQLDYKRKGDIIDEEGLKDSAMRLYATVDFRYEYLGKQPRGHKLVVLKSSSAVKVTVKDITRPANPIVCFTYVELHPHKTVAILRAGQDCEDYNVSFEVEAGVFAERPALQAKFKYPRVPKQMNYVIDEILALLSGIAYVAGFSHKIQKNPSKEISMIMALKHPSECVMVVKLPEDLLYNDNCKLPYSVPMDPKAKTSKIADIPKLLLAGLNGQQFYYVLIISGQTCGICTIERKRMLSFNNQLITKGLPDDCFINVLGDCTCHKKLMVLMKYETARNNSLLIEIHTQNIICTMKKRGGELILEVNGTRLQDGVIPRTLKQAKVFRRPSGHIARDEVSFVQSWVVPDKCGGDCKLRHTTVRHENPILMAQCATNLPVARCAEGCSATSTTQTLASFHCVPTGSTLPTDLTVLAEKSEDMIELVESHTSCSCEQEQCAA</sequence>
<evidence type="ECO:0000313" key="6">
    <source>
        <dbReference type="EMBL" id="ETE65692.1"/>
    </source>
</evidence>
<dbReference type="SMART" id="SM01170">
    <property type="entry name" value="DUF1944"/>
    <property type="match status" value="1"/>
</dbReference>
<feature type="non-terminal residue" evidence="6">
    <location>
        <position position="1"/>
    </location>
</feature>
<comment type="caution">
    <text evidence="6">The sequence shown here is derived from an EMBL/GenBank/DDBJ whole genome shotgun (WGS) entry which is preliminary data.</text>
</comment>
<evidence type="ECO:0000256" key="2">
    <source>
        <dbReference type="ARBA" id="ARBA00023180"/>
    </source>
</evidence>
<dbReference type="GO" id="GO:0045735">
    <property type="term" value="F:nutrient reservoir activity"/>
    <property type="evidence" value="ECO:0007669"/>
    <property type="project" value="UniProtKB-KW"/>
</dbReference>
<dbReference type="SMART" id="SM01169">
    <property type="entry name" value="DUF1943"/>
    <property type="match status" value="1"/>
</dbReference>
<gene>
    <name evidence="6" type="ORF">L345_08534</name>
</gene>
<dbReference type="InterPro" id="IPR015819">
    <property type="entry name" value="Lipid_transp_b-sht_shell"/>
</dbReference>
<dbReference type="InterPro" id="IPR037088">
    <property type="entry name" value="Vitellinogen_b-sht_shell_sf"/>
</dbReference>
<dbReference type="Proteomes" id="UP000018936">
    <property type="component" value="Unassembled WGS sequence"/>
</dbReference>
<proteinExistence type="predicted"/>